<evidence type="ECO:0000313" key="5">
    <source>
        <dbReference type="EMBL" id="KAF8402533.1"/>
    </source>
</evidence>
<proteinExistence type="inferred from homology"/>
<evidence type="ECO:0000256" key="1">
    <source>
        <dbReference type="ARBA" id="ARBA00008773"/>
    </source>
</evidence>
<dbReference type="InterPro" id="IPR017853">
    <property type="entry name" value="GH"/>
</dbReference>
<gene>
    <name evidence="5" type="ORF">HHK36_010618</name>
</gene>
<reference evidence="5 6" key="1">
    <citation type="submission" date="2020-04" db="EMBL/GenBank/DDBJ databases">
        <title>Plant Genome Project.</title>
        <authorList>
            <person name="Zhang R.-G."/>
        </authorList>
    </citation>
    <scope>NUCLEOTIDE SEQUENCE [LARGE SCALE GENOMIC DNA]</scope>
    <source>
        <strain evidence="5">YNK0</strain>
        <tissue evidence="5">Leaf</tissue>
    </source>
</reference>
<organism evidence="5 6">
    <name type="scientific">Tetracentron sinense</name>
    <name type="common">Spur-leaf</name>
    <dbReference type="NCBI Taxonomy" id="13715"/>
    <lineage>
        <taxon>Eukaryota</taxon>
        <taxon>Viridiplantae</taxon>
        <taxon>Streptophyta</taxon>
        <taxon>Embryophyta</taxon>
        <taxon>Tracheophyta</taxon>
        <taxon>Spermatophyta</taxon>
        <taxon>Magnoliopsida</taxon>
        <taxon>Trochodendrales</taxon>
        <taxon>Trochodendraceae</taxon>
        <taxon>Tetracentron</taxon>
    </lineage>
</organism>
<dbReference type="SUPFAM" id="SSF51445">
    <property type="entry name" value="(Trans)glycosidases"/>
    <property type="match status" value="1"/>
</dbReference>
<dbReference type="PANTHER" id="PTHR32227">
    <property type="entry name" value="GLUCAN ENDO-1,3-BETA-GLUCOSIDASE BG1-RELATED-RELATED"/>
    <property type="match status" value="1"/>
</dbReference>
<dbReference type="OrthoDB" id="10424953at2759"/>
<evidence type="ECO:0000256" key="3">
    <source>
        <dbReference type="ARBA" id="ARBA00023295"/>
    </source>
</evidence>
<keyword evidence="3" id="KW-0326">Glycosidase</keyword>
<dbReference type="OMA" id="DSAYFAM"/>
<evidence type="ECO:0000256" key="2">
    <source>
        <dbReference type="ARBA" id="ARBA00022801"/>
    </source>
</evidence>
<comment type="similarity">
    <text evidence="1 4">Belongs to the glycosyl hydrolase 17 family.</text>
</comment>
<evidence type="ECO:0008006" key="7">
    <source>
        <dbReference type="Google" id="ProtNLM"/>
    </source>
</evidence>
<protein>
    <recommendedName>
        <fullName evidence="7">Glucan endo-1,3-beta-D-glucosidase</fullName>
    </recommendedName>
</protein>
<dbReference type="Gene3D" id="3.20.20.80">
    <property type="entry name" value="Glycosidases"/>
    <property type="match status" value="1"/>
</dbReference>
<accession>A0A834ZCA5</accession>
<comment type="caution">
    <text evidence="5">The sequence shown here is derived from an EMBL/GenBank/DDBJ whole genome shotgun (WGS) entry which is preliminary data.</text>
</comment>
<dbReference type="Pfam" id="PF00332">
    <property type="entry name" value="Glyco_hydro_17"/>
    <property type="match status" value="1"/>
</dbReference>
<evidence type="ECO:0000256" key="4">
    <source>
        <dbReference type="RuleBase" id="RU004335"/>
    </source>
</evidence>
<keyword evidence="6" id="KW-1185">Reference proteome</keyword>
<dbReference type="GO" id="GO:0004553">
    <property type="term" value="F:hydrolase activity, hydrolyzing O-glycosyl compounds"/>
    <property type="evidence" value="ECO:0007669"/>
    <property type="project" value="InterPro"/>
</dbReference>
<name>A0A834ZCA5_TETSI</name>
<dbReference type="InterPro" id="IPR044965">
    <property type="entry name" value="Glyco_hydro_17_plant"/>
</dbReference>
<dbReference type="AlphaFoldDB" id="A0A834ZCA5"/>
<dbReference type="Proteomes" id="UP000655225">
    <property type="component" value="Unassembled WGS sequence"/>
</dbReference>
<dbReference type="EMBL" id="JABCRI010000007">
    <property type="protein sequence ID" value="KAF8402533.1"/>
    <property type="molecule type" value="Genomic_DNA"/>
</dbReference>
<dbReference type="InterPro" id="IPR000490">
    <property type="entry name" value="Glyco_hydro_17"/>
</dbReference>
<evidence type="ECO:0000313" key="6">
    <source>
        <dbReference type="Proteomes" id="UP000655225"/>
    </source>
</evidence>
<keyword evidence="2" id="KW-0378">Hydrolase</keyword>
<sequence>MINHIHLYNPDPDILRALAKTKIRVILGFDDYPLFVLLLAIESLYSALVASNLHTQIKISMPNAASIILDPFPPSQAFVNQSLIPIILPLIQFLSRTRSPLMFNLYPCYVFMQNKGLIPLDNSLFKPLTPSNEMVGPNTLLHYMNILDAMIDSAYFAMKNLNITDVLVLVTDSR</sequence>
<dbReference type="GO" id="GO:0005975">
    <property type="term" value="P:carbohydrate metabolic process"/>
    <property type="evidence" value="ECO:0007669"/>
    <property type="project" value="InterPro"/>
</dbReference>